<dbReference type="Gene3D" id="3.40.50.620">
    <property type="entry name" value="HUPs"/>
    <property type="match status" value="2"/>
</dbReference>
<evidence type="ECO:0000256" key="2">
    <source>
        <dbReference type="ARBA" id="ARBA00022741"/>
    </source>
</evidence>
<proteinExistence type="inferred from homology"/>
<accession>A0A652YM58</accession>
<dbReference type="GO" id="GO:0005524">
    <property type="term" value="F:ATP binding"/>
    <property type="evidence" value="ECO:0007669"/>
    <property type="project" value="UniProtKB-KW"/>
</dbReference>
<dbReference type="PRINTS" id="PR01438">
    <property type="entry name" value="UNVRSLSTRESS"/>
</dbReference>
<protein>
    <submittedName>
        <fullName evidence="5">Nucleotide-binding universal stress UspA family protein</fullName>
    </submittedName>
</protein>
<feature type="domain" description="UspA" evidence="4">
    <location>
        <begin position="7"/>
        <end position="144"/>
    </location>
</feature>
<gene>
    <name evidence="5" type="ORF">FNL38_105101</name>
</gene>
<dbReference type="InterPro" id="IPR014729">
    <property type="entry name" value="Rossmann-like_a/b/a_fold"/>
</dbReference>
<evidence type="ECO:0000256" key="1">
    <source>
        <dbReference type="ARBA" id="ARBA00008791"/>
    </source>
</evidence>
<evidence type="ECO:0000313" key="5">
    <source>
        <dbReference type="EMBL" id="TYQ02952.1"/>
    </source>
</evidence>
<comment type="similarity">
    <text evidence="1">Belongs to the universal stress protein A family.</text>
</comment>
<dbReference type="PANTHER" id="PTHR46268:SF27">
    <property type="entry name" value="UNIVERSAL STRESS PROTEIN RV2623"/>
    <property type="match status" value="1"/>
</dbReference>
<dbReference type="PANTHER" id="PTHR46268">
    <property type="entry name" value="STRESS RESPONSE PROTEIN NHAX"/>
    <property type="match status" value="1"/>
</dbReference>
<dbReference type="EMBL" id="VNIQ01000005">
    <property type="protein sequence ID" value="TYQ02952.1"/>
    <property type="molecule type" value="Genomic_DNA"/>
</dbReference>
<dbReference type="SUPFAM" id="SSF52402">
    <property type="entry name" value="Adenine nucleotide alpha hydrolases-like"/>
    <property type="match status" value="2"/>
</dbReference>
<comment type="caution">
    <text evidence="5">The sequence shown here is derived from an EMBL/GenBank/DDBJ whole genome shotgun (WGS) entry which is preliminary data.</text>
</comment>
<keyword evidence="3" id="KW-0067">ATP-binding</keyword>
<name>A0A652YM58_NOCGL</name>
<sequence length="296" mass="31560">MRINPSVVVGYDGSAQSRQAVSWGARDAALRSAPLLVVTTMFTPSNYGVPIGMPALYFDEQAASAKRRLAEATELATAAAGEHELAVDVELANDPPVVVLREISKTARLLAVGTRGHGEFTGGLVGSVSSSLAVHALCPVVVLRGNFDEDQDTDTRPVVVGVDGSVHSEPAIAAAFEEASLRGVDLVAVHAWSDIALDVVFSKFREVDWEARHDTERALTAESLAGYGDRYPDVRVTTVVVKDKPGKNLIDHSGRAQLIVLGRRGRGGFSGMLLGSTCREVLHEAQCPLMIVNSHR</sequence>
<reference evidence="5" key="1">
    <citation type="submission" date="2019-07" db="EMBL/GenBank/DDBJ databases">
        <title>Genomic Encyclopedia of Type Strains, Phase IV (KMG-IV): sequencing the most valuable type-strain genomes for metagenomic binning, comparative biology and taxonomic classification.</title>
        <authorList>
            <person name="Goeker M."/>
        </authorList>
    </citation>
    <scope>NUCLEOTIDE SEQUENCE</scope>
    <source>
        <strain evidence="5">DSM 44596</strain>
    </source>
</reference>
<feature type="domain" description="UspA" evidence="4">
    <location>
        <begin position="156"/>
        <end position="292"/>
    </location>
</feature>
<keyword evidence="2" id="KW-0547">Nucleotide-binding</keyword>
<dbReference type="InterPro" id="IPR006015">
    <property type="entry name" value="Universal_stress_UspA"/>
</dbReference>
<organism evidence="5">
    <name type="scientific">Nocardia globerula</name>
    <dbReference type="NCBI Taxonomy" id="1818"/>
    <lineage>
        <taxon>Bacteria</taxon>
        <taxon>Bacillati</taxon>
        <taxon>Actinomycetota</taxon>
        <taxon>Actinomycetes</taxon>
        <taxon>Mycobacteriales</taxon>
        <taxon>Nocardiaceae</taxon>
        <taxon>Nocardia</taxon>
    </lineage>
</organism>
<dbReference type="AlphaFoldDB" id="A0A652YM58"/>
<evidence type="ECO:0000259" key="4">
    <source>
        <dbReference type="Pfam" id="PF00582"/>
    </source>
</evidence>
<evidence type="ECO:0000256" key="3">
    <source>
        <dbReference type="ARBA" id="ARBA00022840"/>
    </source>
</evidence>
<dbReference type="InterPro" id="IPR006016">
    <property type="entry name" value="UspA"/>
</dbReference>
<dbReference type="Pfam" id="PF00582">
    <property type="entry name" value="Usp"/>
    <property type="match status" value="2"/>
</dbReference>